<accession>A0A1H7M8I1</accession>
<keyword evidence="8" id="KW-1185">Reference proteome</keyword>
<evidence type="ECO:0008006" key="9">
    <source>
        <dbReference type="Google" id="ProtNLM"/>
    </source>
</evidence>
<dbReference type="InterPro" id="IPR045725">
    <property type="entry name" value="DUF6079_N"/>
</dbReference>
<feature type="domain" description="DUF6079" evidence="3">
    <location>
        <begin position="487"/>
        <end position="685"/>
    </location>
</feature>
<organism evidence="7 8">
    <name type="scientific">Alkalibacterium pelagium</name>
    <dbReference type="NCBI Taxonomy" id="426702"/>
    <lineage>
        <taxon>Bacteria</taxon>
        <taxon>Bacillati</taxon>
        <taxon>Bacillota</taxon>
        <taxon>Bacilli</taxon>
        <taxon>Lactobacillales</taxon>
        <taxon>Carnobacteriaceae</taxon>
        <taxon>Alkalibacterium</taxon>
    </lineage>
</organism>
<reference evidence="8" key="1">
    <citation type="submission" date="2016-10" db="EMBL/GenBank/DDBJ databases">
        <authorList>
            <person name="Varghese N."/>
            <person name="Submissions S."/>
        </authorList>
    </citation>
    <scope>NUCLEOTIDE SEQUENCE [LARGE SCALE GENOMIC DNA]</scope>
    <source>
        <strain evidence="8">DSM 19183</strain>
    </source>
</reference>
<dbReference type="Pfam" id="PF19557">
    <property type="entry name" value="DUF6079_1st"/>
    <property type="match status" value="1"/>
</dbReference>
<dbReference type="Pfam" id="PF26388">
    <property type="entry name" value="DUF6079_6th"/>
    <property type="match status" value="1"/>
</dbReference>
<dbReference type="InterPro" id="IPR058572">
    <property type="entry name" value="DUF6079_4th"/>
</dbReference>
<dbReference type="AlphaFoldDB" id="A0A1H7M8I1"/>
<dbReference type="Pfam" id="PF26384">
    <property type="entry name" value="DUF6079_3rd"/>
    <property type="match status" value="1"/>
</dbReference>
<feature type="domain" description="DUF6079" evidence="1">
    <location>
        <begin position="20"/>
        <end position="247"/>
    </location>
</feature>
<dbReference type="InterPro" id="IPR058574">
    <property type="entry name" value="DUF6079_6th"/>
</dbReference>
<protein>
    <recommendedName>
        <fullName evidence="9">ATPase</fullName>
    </recommendedName>
</protein>
<dbReference type="InterPro" id="IPR058573">
    <property type="entry name" value="DUF6079_5th"/>
</dbReference>
<name>A0A1H7M8I1_9LACT</name>
<dbReference type="STRING" id="426702.SAMN04488099_1115"/>
<evidence type="ECO:0000313" key="8">
    <source>
        <dbReference type="Proteomes" id="UP000199081"/>
    </source>
</evidence>
<feature type="domain" description="DUF6079" evidence="5">
    <location>
        <begin position="849"/>
        <end position="1034"/>
    </location>
</feature>
<evidence type="ECO:0000259" key="5">
    <source>
        <dbReference type="Pfam" id="PF26387"/>
    </source>
</evidence>
<dbReference type="Proteomes" id="UP000199081">
    <property type="component" value="Unassembled WGS sequence"/>
</dbReference>
<evidence type="ECO:0000259" key="1">
    <source>
        <dbReference type="Pfam" id="PF19557"/>
    </source>
</evidence>
<evidence type="ECO:0000259" key="2">
    <source>
        <dbReference type="Pfam" id="PF26383"/>
    </source>
</evidence>
<evidence type="ECO:0000259" key="3">
    <source>
        <dbReference type="Pfam" id="PF26384"/>
    </source>
</evidence>
<dbReference type="Pfam" id="PF26383">
    <property type="entry name" value="DUF6079_2nd"/>
    <property type="match status" value="1"/>
</dbReference>
<sequence>MKYRDLVNFEPIDSVIQLTDANNKNRALHLLDTFVISDRMADTINNTIINQMQFSKPADNKGLMIVGNYGSGKSHLMSVISTIAEYSDSSQHLQNEAVAEKAQEIEGKFKVIRFEIGSTEMSLREIITQQLELGLLELGITFEFPNADQIVSNKNSLLEMMSIFNEKYPDKGLLLVVDELLDYLRGRKEQELTLDLGFLREVGEIAHNTRFRFIAGIQEMLFDNPRFSFVADSLRRVKERFDQVRIVKEDISYVISERLLKKDEKQKALVREHLTSFTKLYSRLAEDMDKFVDLYPIHPSYLTAFEKVHNIEKRVALKTITMEIQKIIDHDVPVDSTGVVAYDNYWSFIEEDPSNKTIPSVREVLEKTAILKDKVNSSFPSDRKGQMYKDVSLQVINGLALNRLTMDDIYSPVGLTASTLKDDLFLVIPGQLDFLLEDDDPSAFLETSVSVAIKMIMETVSYQYISVNQENGQYYLDLKKDIDIESLISERTEIIENATLDSYYYKILQNAVALDDNTYVSGYRIWQHEIPWEQSRVMRRGYLFFGSPNERSTAQPERDFYVYMLRPFEKVYYKDEMKPDEVFFELSSEDKNFKVILLNYAAANELYNETNSAQKRLYKDKIDSYFKKLNRWLTDHFVDAFKITYKGKTGYLSDFGMFLPQEDNVRSLVNFSAQEFLAEHFSEKYPEYPRFRNYKPGFISSNNLTVVASDALQRINGRNSIQGESILEGLVLLSNQKTITSDSVMNSGYARWIVETLEIKGNSKVLNNDELFNINAVRGVEDRRLSKSFDLEPELVVVLLGALLSTGKIEVNIDGTTYTAMNFSEFAVLSMEKLTKFSYIKKPSGLPLIEINEILNLFGESAPNNNEEILERSIRRMNSKLNIFIEEVLKVKRQLSIGYLVGALDVLDNNTRSEYADQLESFKLFCEQLLRYNSIPKMKNLNVSISEIEKQKQNKELIEALTTLKKSVDEVSRLVNYLDQAKYSYGQNSDWSKTIDDTVSKLRSNISDGQSYMSNLSELRQLKEEYITQYYTIHEQSRLTATEDNKKQEILRSPQLNMLRRLQSSISLLPGEQLNIWQENLEKTKTCYQLKKTDLETSPTCPHCNFLLSADRRDSRDIIENAMDELTDIYDNWLNILVDNLKQDSIQEGLSLLTNDEQKSVELLISNKELPLPLDQKFIDMIKNLFDGFEKVEIAKEDIIKMLGNGSPMSVDEVEGRIRELIETAIDGKDKDKVRIMYKG</sequence>
<evidence type="ECO:0000259" key="6">
    <source>
        <dbReference type="Pfam" id="PF26388"/>
    </source>
</evidence>
<dbReference type="Pfam" id="PF26385">
    <property type="entry name" value="DUF6079_4th"/>
    <property type="match status" value="1"/>
</dbReference>
<feature type="domain" description="DUF6079" evidence="4">
    <location>
        <begin position="707"/>
        <end position="842"/>
    </location>
</feature>
<dbReference type="RefSeq" id="WP_091481844.1">
    <property type="nucleotide sequence ID" value="NZ_BJYC01000013.1"/>
</dbReference>
<feature type="domain" description="DUF6079" evidence="2">
    <location>
        <begin position="263"/>
        <end position="482"/>
    </location>
</feature>
<dbReference type="EMBL" id="FNZU01000011">
    <property type="protein sequence ID" value="SEL07503.1"/>
    <property type="molecule type" value="Genomic_DNA"/>
</dbReference>
<feature type="domain" description="DUF6079" evidence="6">
    <location>
        <begin position="1042"/>
        <end position="1132"/>
    </location>
</feature>
<proteinExistence type="predicted"/>
<dbReference type="Pfam" id="PF26387">
    <property type="entry name" value="DUF6079_5th"/>
    <property type="match status" value="1"/>
</dbReference>
<gene>
    <name evidence="7" type="ORF">SAMN04488099_1115</name>
</gene>
<evidence type="ECO:0000259" key="4">
    <source>
        <dbReference type="Pfam" id="PF26385"/>
    </source>
</evidence>
<dbReference type="InterPro" id="IPR058569">
    <property type="entry name" value="DUF6079_2nd"/>
</dbReference>
<evidence type="ECO:0000313" key="7">
    <source>
        <dbReference type="EMBL" id="SEL07503.1"/>
    </source>
</evidence>
<dbReference type="OrthoDB" id="8780745at2"/>
<dbReference type="InterPro" id="IPR058571">
    <property type="entry name" value="DUF6079_3rd"/>
</dbReference>